<gene>
    <name evidence="1" type="ORF">KK1_034065</name>
</gene>
<proteinExistence type="predicted"/>
<keyword evidence="2" id="KW-1185">Reference proteome</keyword>
<sequence length="121" mass="13411">MYEKPSTSNKVFLIRELVNTKMGEGASVTDHVNEFNSLLLRLVSIDIKFDDEVQALLLLSLLPDSWLGTVTTIASTSRTTKLTFKGIKDLILGEDVRRRKVGESAGSFLSTEGRGRRPKKG</sequence>
<protein>
    <submittedName>
        <fullName evidence="1">Retrovirus-related Pol polyprotein from transposon TNT 1-94</fullName>
    </submittedName>
</protein>
<dbReference type="Gramene" id="C.cajan_31525.t">
    <property type="protein sequence ID" value="C.cajan_31525.t.cds1"/>
    <property type="gene ID" value="C.cajan_31525"/>
</dbReference>
<accession>A0A151RPG9</accession>
<evidence type="ECO:0000313" key="1">
    <source>
        <dbReference type="EMBL" id="KYP44430.1"/>
    </source>
</evidence>
<evidence type="ECO:0000313" key="2">
    <source>
        <dbReference type="Proteomes" id="UP000075243"/>
    </source>
</evidence>
<dbReference type="AlphaFoldDB" id="A0A151RPG9"/>
<organism evidence="1 2">
    <name type="scientific">Cajanus cajan</name>
    <name type="common">Pigeon pea</name>
    <name type="synonym">Cajanus indicus</name>
    <dbReference type="NCBI Taxonomy" id="3821"/>
    <lineage>
        <taxon>Eukaryota</taxon>
        <taxon>Viridiplantae</taxon>
        <taxon>Streptophyta</taxon>
        <taxon>Embryophyta</taxon>
        <taxon>Tracheophyta</taxon>
        <taxon>Spermatophyta</taxon>
        <taxon>Magnoliopsida</taxon>
        <taxon>eudicotyledons</taxon>
        <taxon>Gunneridae</taxon>
        <taxon>Pentapetalae</taxon>
        <taxon>rosids</taxon>
        <taxon>fabids</taxon>
        <taxon>Fabales</taxon>
        <taxon>Fabaceae</taxon>
        <taxon>Papilionoideae</taxon>
        <taxon>50 kb inversion clade</taxon>
        <taxon>NPAAA clade</taxon>
        <taxon>indigoferoid/millettioid clade</taxon>
        <taxon>Phaseoleae</taxon>
        <taxon>Cajanus</taxon>
    </lineage>
</organism>
<dbReference type="Pfam" id="PF14223">
    <property type="entry name" value="Retrotran_gag_2"/>
    <property type="match status" value="1"/>
</dbReference>
<dbReference type="EMBL" id="KQ483626">
    <property type="protein sequence ID" value="KYP44430.1"/>
    <property type="molecule type" value="Genomic_DNA"/>
</dbReference>
<dbReference type="Proteomes" id="UP000075243">
    <property type="component" value="Unassembled WGS sequence"/>
</dbReference>
<name>A0A151RPG9_CAJCA</name>
<reference evidence="1" key="1">
    <citation type="journal article" date="2012" name="Nat. Biotechnol.">
        <title>Draft genome sequence of pigeonpea (Cajanus cajan), an orphan legume crop of resource-poor farmers.</title>
        <authorList>
            <person name="Varshney R.K."/>
            <person name="Chen W."/>
            <person name="Li Y."/>
            <person name="Bharti A.K."/>
            <person name="Saxena R.K."/>
            <person name="Schlueter J.A."/>
            <person name="Donoghue M.T."/>
            <person name="Azam S."/>
            <person name="Fan G."/>
            <person name="Whaley A.M."/>
            <person name="Farmer A.D."/>
            <person name="Sheridan J."/>
            <person name="Iwata A."/>
            <person name="Tuteja R."/>
            <person name="Penmetsa R.V."/>
            <person name="Wu W."/>
            <person name="Upadhyaya H.D."/>
            <person name="Yang S.P."/>
            <person name="Shah T."/>
            <person name="Saxena K.B."/>
            <person name="Michael T."/>
            <person name="McCombie W.R."/>
            <person name="Yang B."/>
            <person name="Zhang G."/>
            <person name="Yang H."/>
            <person name="Wang J."/>
            <person name="Spillane C."/>
            <person name="Cook D.R."/>
            <person name="May G.D."/>
            <person name="Xu X."/>
            <person name="Jackson S.A."/>
        </authorList>
    </citation>
    <scope>NUCLEOTIDE SEQUENCE [LARGE SCALE GENOMIC DNA]</scope>
</reference>